<comment type="caution">
    <text evidence="3">The sequence shown here is derived from an EMBL/GenBank/DDBJ whole genome shotgun (WGS) entry which is preliminary data.</text>
</comment>
<feature type="transmembrane region" description="Helical" evidence="1">
    <location>
        <begin position="129"/>
        <end position="149"/>
    </location>
</feature>
<feature type="domain" description="Putative zinc-finger" evidence="2">
    <location>
        <begin position="18"/>
        <end position="52"/>
    </location>
</feature>
<evidence type="ECO:0000259" key="2">
    <source>
        <dbReference type="Pfam" id="PF13490"/>
    </source>
</evidence>
<feature type="transmembrane region" description="Helical" evidence="1">
    <location>
        <begin position="183"/>
        <end position="206"/>
    </location>
</feature>
<dbReference type="Pfam" id="PF13490">
    <property type="entry name" value="zf-HC2"/>
    <property type="match status" value="1"/>
</dbReference>
<dbReference type="AlphaFoldDB" id="A0A2T0YZG7"/>
<keyword evidence="1" id="KW-0472">Membrane</keyword>
<evidence type="ECO:0000256" key="1">
    <source>
        <dbReference type="SAM" id="Phobius"/>
    </source>
</evidence>
<sequence length="225" mass="23888">MKKHSSNAYGAVRSLVSCTKYRESISARFDGESTVVGDREIEQHLDTCADCAAWSQTARTLVAPMRMMPAPTGNLTESILRAVSATRAHPPFAALVARCGLLAIALIQAAVALPMLLTGADSMHAPEHIAHESGAWNLALAAAFLTVVIRPRFASAFLPMVGVLVVVLSVVCASDLATGHVTVARVLTHVMMLGGLGLLATLSLIGKPRPKWRLHRGAVKRVTSH</sequence>
<evidence type="ECO:0000313" key="4">
    <source>
        <dbReference type="Proteomes" id="UP000237752"/>
    </source>
</evidence>
<keyword evidence="1" id="KW-1133">Transmembrane helix</keyword>
<dbReference type="OrthoDB" id="5197868at2"/>
<dbReference type="RefSeq" id="WP_106351155.1">
    <property type="nucleotide sequence ID" value="NZ_PVUE01000033.1"/>
</dbReference>
<reference evidence="3 4" key="1">
    <citation type="submission" date="2018-03" db="EMBL/GenBank/DDBJ databases">
        <title>Genomic Encyclopedia of Archaeal and Bacterial Type Strains, Phase II (KMG-II): from individual species to whole genera.</title>
        <authorList>
            <person name="Goeker M."/>
        </authorList>
    </citation>
    <scope>NUCLEOTIDE SEQUENCE [LARGE SCALE GENOMIC DNA]</scope>
    <source>
        <strain evidence="3 4">DSM 100065</strain>
    </source>
</reference>
<protein>
    <submittedName>
        <fullName evidence="3">Putative anti-sigma-YlaC factor YlaD</fullName>
    </submittedName>
</protein>
<organism evidence="3 4">
    <name type="scientific">Antricoccus suffuscus</name>
    <dbReference type="NCBI Taxonomy" id="1629062"/>
    <lineage>
        <taxon>Bacteria</taxon>
        <taxon>Bacillati</taxon>
        <taxon>Actinomycetota</taxon>
        <taxon>Actinomycetes</taxon>
        <taxon>Geodermatophilales</taxon>
        <taxon>Antricoccaceae</taxon>
        <taxon>Antricoccus</taxon>
    </lineage>
</organism>
<dbReference type="EMBL" id="PVUE01000033">
    <property type="protein sequence ID" value="PRZ29499.1"/>
    <property type="molecule type" value="Genomic_DNA"/>
</dbReference>
<keyword evidence="1" id="KW-0812">Transmembrane</keyword>
<gene>
    <name evidence="3" type="ORF">CLV47_1338</name>
</gene>
<proteinExistence type="predicted"/>
<accession>A0A2T0YZG7</accession>
<keyword evidence="4" id="KW-1185">Reference proteome</keyword>
<feature type="transmembrane region" description="Helical" evidence="1">
    <location>
        <begin position="95"/>
        <end position="117"/>
    </location>
</feature>
<name>A0A2T0YZG7_9ACTN</name>
<feature type="transmembrane region" description="Helical" evidence="1">
    <location>
        <begin position="156"/>
        <end position="177"/>
    </location>
</feature>
<evidence type="ECO:0000313" key="3">
    <source>
        <dbReference type="EMBL" id="PRZ29499.1"/>
    </source>
</evidence>
<dbReference type="Proteomes" id="UP000237752">
    <property type="component" value="Unassembled WGS sequence"/>
</dbReference>
<dbReference type="InterPro" id="IPR027383">
    <property type="entry name" value="Znf_put"/>
</dbReference>